<sequence>MPIGQRKKLFKETPASDPRTGLFQADPAKRPAPYKPTPDPPKSNTSISSTRDLNYFHSLVSGEYPLDSPFSSPPPYATNAPPSAQPQLQHRQQQQQQQQNQQLPGATLVLHLFRGTITHIHPISERLTLGPGQGSPYYHCRGVPSTTSPFEHNTLLLSRRHPLNLVGNEICAVEIRPNVVMHGSGMRDVGTIRRTTQGTGLKVAEEYSMTWMNKTGSPLDGCWNVWRNGNAVCHIFEENGYQGLDSDPPKGIIRIKPPNEVNSNTNKAPQIFQDPRAIPVDLAYLDFSSCQEPLFVSEDPRAHLIMDVVVSALFMMLTVSTRKANALYAFKEQFYQATGVDLGL</sequence>
<name>A0AAD5RV97_9PEZI</name>
<keyword evidence="3" id="KW-1185">Reference proteome</keyword>
<gene>
    <name evidence="2" type="ORF">MKZ38_008549</name>
</gene>
<feature type="compositionally biased region" description="Low complexity" evidence="1">
    <location>
        <begin position="85"/>
        <end position="102"/>
    </location>
</feature>
<feature type="region of interest" description="Disordered" evidence="1">
    <location>
        <begin position="1"/>
        <end position="50"/>
    </location>
</feature>
<protein>
    <submittedName>
        <fullName evidence="2">Uncharacterized protein</fullName>
    </submittedName>
</protein>
<dbReference type="AlphaFoldDB" id="A0AAD5RV97"/>
<evidence type="ECO:0000313" key="3">
    <source>
        <dbReference type="Proteomes" id="UP001201980"/>
    </source>
</evidence>
<feature type="region of interest" description="Disordered" evidence="1">
    <location>
        <begin position="66"/>
        <end position="102"/>
    </location>
</feature>
<reference evidence="2" key="1">
    <citation type="submission" date="2022-07" db="EMBL/GenBank/DDBJ databases">
        <title>Draft genome sequence of Zalerion maritima ATCC 34329, a (micro)plastics degrading marine fungus.</title>
        <authorList>
            <person name="Paco A."/>
            <person name="Goncalves M.F.M."/>
            <person name="Rocha-Santos T.A.P."/>
            <person name="Alves A."/>
        </authorList>
    </citation>
    <scope>NUCLEOTIDE SEQUENCE</scope>
    <source>
        <strain evidence="2">ATCC 34329</strain>
    </source>
</reference>
<dbReference type="EMBL" id="JAKWBI020000059">
    <property type="protein sequence ID" value="KAJ2904219.1"/>
    <property type="molecule type" value="Genomic_DNA"/>
</dbReference>
<evidence type="ECO:0000313" key="2">
    <source>
        <dbReference type="EMBL" id="KAJ2904219.1"/>
    </source>
</evidence>
<organism evidence="2 3">
    <name type="scientific">Zalerion maritima</name>
    <dbReference type="NCBI Taxonomy" id="339359"/>
    <lineage>
        <taxon>Eukaryota</taxon>
        <taxon>Fungi</taxon>
        <taxon>Dikarya</taxon>
        <taxon>Ascomycota</taxon>
        <taxon>Pezizomycotina</taxon>
        <taxon>Sordariomycetes</taxon>
        <taxon>Lulworthiomycetidae</taxon>
        <taxon>Lulworthiales</taxon>
        <taxon>Lulworthiaceae</taxon>
        <taxon>Zalerion</taxon>
    </lineage>
</organism>
<comment type="caution">
    <text evidence="2">The sequence shown here is derived from an EMBL/GenBank/DDBJ whole genome shotgun (WGS) entry which is preliminary data.</text>
</comment>
<dbReference type="Proteomes" id="UP001201980">
    <property type="component" value="Unassembled WGS sequence"/>
</dbReference>
<accession>A0AAD5RV97</accession>
<evidence type="ECO:0000256" key="1">
    <source>
        <dbReference type="SAM" id="MobiDB-lite"/>
    </source>
</evidence>
<proteinExistence type="predicted"/>